<comment type="similarity">
    <text evidence="5 10">Belongs to the rubredoxin family.</text>
</comment>
<name>A0A1M7NDF3_9PSED</name>
<evidence type="ECO:0000256" key="9">
    <source>
        <dbReference type="ARBA" id="ARBA00023004"/>
    </source>
</evidence>
<accession>A0A1M7NDF3</accession>
<evidence type="ECO:0000256" key="5">
    <source>
        <dbReference type="ARBA" id="ARBA00005337"/>
    </source>
</evidence>
<dbReference type="PANTHER" id="PTHR47627:SF1">
    <property type="entry name" value="RUBREDOXIN-1-RELATED"/>
    <property type="match status" value="1"/>
</dbReference>
<dbReference type="GO" id="GO:0005737">
    <property type="term" value="C:cytoplasm"/>
    <property type="evidence" value="ECO:0007669"/>
    <property type="project" value="UniProtKB-SubCell"/>
</dbReference>
<evidence type="ECO:0000256" key="7">
    <source>
        <dbReference type="ARBA" id="ARBA00022723"/>
    </source>
</evidence>
<evidence type="ECO:0000313" key="13">
    <source>
        <dbReference type="Proteomes" id="UP000183983"/>
    </source>
</evidence>
<dbReference type="GO" id="GO:0005506">
    <property type="term" value="F:iron ion binding"/>
    <property type="evidence" value="ECO:0007669"/>
    <property type="project" value="UniProtKB-UniRule"/>
</dbReference>
<organism evidence="12 13">
    <name type="scientific">Pseudomonas asturiensis</name>
    <dbReference type="NCBI Taxonomy" id="1190415"/>
    <lineage>
        <taxon>Bacteria</taxon>
        <taxon>Pseudomonadati</taxon>
        <taxon>Pseudomonadota</taxon>
        <taxon>Gammaproteobacteria</taxon>
        <taxon>Pseudomonadales</taxon>
        <taxon>Pseudomonadaceae</taxon>
        <taxon>Pseudomonas</taxon>
    </lineage>
</organism>
<evidence type="ECO:0000259" key="11">
    <source>
        <dbReference type="PROSITE" id="PS50903"/>
    </source>
</evidence>
<dbReference type="Gene3D" id="2.20.28.10">
    <property type="match status" value="1"/>
</dbReference>
<dbReference type="Pfam" id="PF00301">
    <property type="entry name" value="Rubredoxin"/>
    <property type="match status" value="1"/>
</dbReference>
<comment type="pathway">
    <text evidence="4">Hydrocarbon metabolism; alkane degradation.</text>
</comment>
<feature type="domain" description="Rubredoxin-like" evidence="11">
    <location>
        <begin position="26"/>
        <end position="77"/>
    </location>
</feature>
<sequence length="79" mass="8590">MKTTEAPFNDGQPPMTAYAESAAAESGVWMCLICGWIYNQQLGDPDSGVPPGTAWDDVSDDWTCPECGVSKLDFNMVRL</sequence>
<proteinExistence type="inferred from homology"/>
<keyword evidence="7 10" id="KW-0479">Metal-binding</keyword>
<dbReference type="GO" id="GO:0009055">
    <property type="term" value="F:electron transfer activity"/>
    <property type="evidence" value="ECO:0007669"/>
    <property type="project" value="TreeGrafter"/>
</dbReference>
<dbReference type="SUPFAM" id="SSF57802">
    <property type="entry name" value="Rubredoxin-like"/>
    <property type="match status" value="1"/>
</dbReference>
<dbReference type="PANTHER" id="PTHR47627">
    <property type="entry name" value="RUBREDOXIN"/>
    <property type="match status" value="1"/>
</dbReference>
<dbReference type="InterPro" id="IPR024934">
    <property type="entry name" value="Rubredoxin-like_dom"/>
</dbReference>
<comment type="subcellular location">
    <subcellularLocation>
        <location evidence="3">Cytoplasm</location>
    </subcellularLocation>
</comment>
<evidence type="ECO:0000256" key="1">
    <source>
        <dbReference type="ARBA" id="ARBA00001965"/>
    </source>
</evidence>
<dbReference type="FunFam" id="2.20.28.10:FF:000001">
    <property type="entry name" value="Rubredoxin"/>
    <property type="match status" value="1"/>
</dbReference>
<dbReference type="CDD" id="cd00730">
    <property type="entry name" value="rubredoxin"/>
    <property type="match status" value="1"/>
</dbReference>
<dbReference type="PROSITE" id="PS50903">
    <property type="entry name" value="RUBREDOXIN_LIKE"/>
    <property type="match status" value="1"/>
</dbReference>
<dbReference type="RefSeq" id="WP_425439362.1">
    <property type="nucleotide sequence ID" value="NZ_FRDA01000005.1"/>
</dbReference>
<dbReference type="InterPro" id="IPR050526">
    <property type="entry name" value="Rubredoxin_ET"/>
</dbReference>
<evidence type="ECO:0000256" key="2">
    <source>
        <dbReference type="ARBA" id="ARBA00002792"/>
    </source>
</evidence>
<dbReference type="PRINTS" id="PR00163">
    <property type="entry name" value="RUBREDOXIN"/>
</dbReference>
<dbReference type="Proteomes" id="UP000183983">
    <property type="component" value="Unassembled WGS sequence"/>
</dbReference>
<comment type="function">
    <text evidence="2">Involved in the hydrocarbon hydroxylating system, which transfers electrons from NADH to rubredoxin reductase and then through rubredoxin to alkane 1 monooxygenase.</text>
</comment>
<keyword evidence="6" id="KW-0813">Transport</keyword>
<evidence type="ECO:0000313" key="12">
    <source>
        <dbReference type="EMBL" id="SHN01217.1"/>
    </source>
</evidence>
<dbReference type="PROSITE" id="PS00202">
    <property type="entry name" value="RUBREDOXIN"/>
    <property type="match status" value="1"/>
</dbReference>
<evidence type="ECO:0000256" key="6">
    <source>
        <dbReference type="ARBA" id="ARBA00022448"/>
    </source>
</evidence>
<keyword evidence="9 10" id="KW-0408">Iron</keyword>
<reference evidence="12 13" key="1">
    <citation type="submission" date="2016-11" db="EMBL/GenBank/DDBJ databases">
        <authorList>
            <person name="Jaros S."/>
            <person name="Januszkiewicz K."/>
            <person name="Wedrychowicz H."/>
        </authorList>
    </citation>
    <scope>NUCLEOTIDE SEQUENCE [LARGE SCALE GENOMIC DNA]</scope>
    <source>
        <strain evidence="12 13">LMG 26898</strain>
    </source>
</reference>
<evidence type="ECO:0000256" key="4">
    <source>
        <dbReference type="ARBA" id="ARBA00004933"/>
    </source>
</evidence>
<dbReference type="STRING" id="1190415.SAMN05216593_105390"/>
<protein>
    <recommendedName>
        <fullName evidence="10">Rubredoxin</fullName>
    </recommendedName>
</protein>
<dbReference type="InterPro" id="IPR018527">
    <property type="entry name" value="Rubredoxin_Fe_BS"/>
</dbReference>
<dbReference type="EMBL" id="FRDA01000005">
    <property type="protein sequence ID" value="SHN01217.1"/>
    <property type="molecule type" value="Genomic_DNA"/>
</dbReference>
<evidence type="ECO:0000256" key="8">
    <source>
        <dbReference type="ARBA" id="ARBA00022982"/>
    </source>
</evidence>
<dbReference type="InterPro" id="IPR024935">
    <property type="entry name" value="Rubredoxin_dom"/>
</dbReference>
<comment type="cofactor">
    <cofactor evidence="1 10">
        <name>Fe(3+)</name>
        <dbReference type="ChEBI" id="CHEBI:29034"/>
    </cofactor>
</comment>
<dbReference type="UniPathway" id="UPA00191"/>
<dbReference type="AlphaFoldDB" id="A0A1M7NDF3"/>
<evidence type="ECO:0000256" key="10">
    <source>
        <dbReference type="RuleBase" id="RU003820"/>
    </source>
</evidence>
<evidence type="ECO:0000256" key="3">
    <source>
        <dbReference type="ARBA" id="ARBA00004496"/>
    </source>
</evidence>
<keyword evidence="8 10" id="KW-0249">Electron transport</keyword>
<gene>
    <name evidence="12" type="ORF">SAMN05216593_105390</name>
</gene>
<dbReference type="GO" id="GO:0043448">
    <property type="term" value="P:alkane catabolic process"/>
    <property type="evidence" value="ECO:0007669"/>
    <property type="project" value="UniProtKB-UniPathway"/>
</dbReference>